<protein>
    <submittedName>
        <fullName evidence="1">Nucleoside triphosphate pyrophosphohydrolase</fullName>
    </submittedName>
</protein>
<keyword evidence="2" id="KW-1185">Reference proteome</keyword>
<accession>A0ABS8AK74</accession>
<name>A0ABS8AK74_9BACT</name>
<comment type="caution">
    <text evidence="1">The sequence shown here is derived from an EMBL/GenBank/DDBJ whole genome shotgun (WGS) entry which is preliminary data.</text>
</comment>
<dbReference type="EMBL" id="JAJADQ010000016">
    <property type="protein sequence ID" value="MCB2380362.1"/>
    <property type="molecule type" value="Genomic_DNA"/>
</dbReference>
<reference evidence="1" key="1">
    <citation type="submission" date="2021-10" db="EMBL/GenBank/DDBJ databases">
        <authorList>
            <person name="Dean J.D."/>
            <person name="Kim M.K."/>
            <person name="Newey C.N."/>
            <person name="Stoker T.S."/>
            <person name="Thompson D.W."/>
            <person name="Grose J.H."/>
        </authorList>
    </citation>
    <scope>NUCLEOTIDE SEQUENCE</scope>
    <source>
        <strain evidence="1">BT635</strain>
    </source>
</reference>
<proteinExistence type="predicted"/>
<dbReference type="SUPFAM" id="SSF101386">
    <property type="entry name" value="all-alpha NTP pyrophosphatases"/>
    <property type="match status" value="1"/>
</dbReference>
<dbReference type="Proteomes" id="UP001165297">
    <property type="component" value="Unassembled WGS sequence"/>
</dbReference>
<dbReference type="InterPro" id="IPR038735">
    <property type="entry name" value="MSMEG_1276-like_NTP-PPase_dom"/>
</dbReference>
<dbReference type="CDD" id="cd11532">
    <property type="entry name" value="NTP-PPase_COG4997"/>
    <property type="match status" value="1"/>
</dbReference>
<evidence type="ECO:0000313" key="2">
    <source>
        <dbReference type="Proteomes" id="UP001165297"/>
    </source>
</evidence>
<dbReference type="RefSeq" id="WP_226190182.1">
    <property type="nucleotide sequence ID" value="NZ_JAJADQ010000016.1"/>
</dbReference>
<evidence type="ECO:0000313" key="1">
    <source>
        <dbReference type="EMBL" id="MCB2380362.1"/>
    </source>
</evidence>
<organism evidence="1 2">
    <name type="scientific">Hymenobacter nitidus</name>
    <dbReference type="NCBI Taxonomy" id="2880929"/>
    <lineage>
        <taxon>Bacteria</taxon>
        <taxon>Pseudomonadati</taxon>
        <taxon>Bacteroidota</taxon>
        <taxon>Cytophagia</taxon>
        <taxon>Cytophagales</taxon>
        <taxon>Hymenobacteraceae</taxon>
        <taxon>Hymenobacter</taxon>
    </lineage>
</organism>
<gene>
    <name evidence="1" type="ORF">LGH70_22410</name>
</gene>
<sequence>MEYPKLIRDLIPSIIAASGRNCETRILDGPEYVEALREKLVEEACEAKAASATELATELADVLEVIDALLEAHGLQMEQVQQLQAARRSERGGFANRLLLLRIDD</sequence>